<organism evidence="3 4">
    <name type="scientific">Frateuria terrea</name>
    <dbReference type="NCBI Taxonomy" id="529704"/>
    <lineage>
        <taxon>Bacteria</taxon>
        <taxon>Pseudomonadati</taxon>
        <taxon>Pseudomonadota</taxon>
        <taxon>Gammaproteobacteria</taxon>
        <taxon>Lysobacterales</taxon>
        <taxon>Rhodanobacteraceae</taxon>
        <taxon>Frateuria</taxon>
    </lineage>
</organism>
<gene>
    <name evidence="3" type="ORF">SAMN04487997_2268</name>
</gene>
<protein>
    <recommendedName>
        <fullName evidence="5">Secreted protein</fullName>
    </recommendedName>
</protein>
<feature type="region of interest" description="Disordered" evidence="1">
    <location>
        <begin position="27"/>
        <end position="104"/>
    </location>
</feature>
<dbReference type="AlphaFoldDB" id="A0A1H6VFH4"/>
<evidence type="ECO:0000256" key="1">
    <source>
        <dbReference type="SAM" id="MobiDB-lite"/>
    </source>
</evidence>
<name>A0A1H6VFH4_9GAMM</name>
<proteinExistence type="predicted"/>
<dbReference type="RefSeq" id="WP_091462083.1">
    <property type="nucleotide sequence ID" value="NZ_FNYC01000004.1"/>
</dbReference>
<dbReference type="Proteomes" id="UP000199420">
    <property type="component" value="Unassembled WGS sequence"/>
</dbReference>
<evidence type="ECO:0000256" key="2">
    <source>
        <dbReference type="SAM" id="SignalP"/>
    </source>
</evidence>
<feature type="signal peptide" evidence="2">
    <location>
        <begin position="1"/>
        <end position="22"/>
    </location>
</feature>
<reference evidence="3 4" key="1">
    <citation type="submission" date="2016-10" db="EMBL/GenBank/DDBJ databases">
        <authorList>
            <person name="de Groot N.N."/>
        </authorList>
    </citation>
    <scope>NUCLEOTIDE SEQUENCE [LARGE SCALE GENOMIC DNA]</scope>
    <source>
        <strain evidence="3 4">DSM 26515</strain>
    </source>
</reference>
<dbReference type="STRING" id="529704.SAMN02927913_2962"/>
<evidence type="ECO:0000313" key="4">
    <source>
        <dbReference type="Proteomes" id="UP000199420"/>
    </source>
</evidence>
<evidence type="ECO:0008006" key="5">
    <source>
        <dbReference type="Google" id="ProtNLM"/>
    </source>
</evidence>
<dbReference type="EMBL" id="FNYC01000004">
    <property type="protein sequence ID" value="SEJ03338.1"/>
    <property type="molecule type" value="Genomic_DNA"/>
</dbReference>
<accession>A0A1H6VFH4</accession>
<sequence>MGLKRCLLGCLLALASVGTAAAMGVTTQDPTAPHATIDSGSHDGGGSSGDAPGSSHDCTLPGPAGNGTDDADTGGGGGGIATPHPRASHHGSLGWQSLLPGAIQ</sequence>
<keyword evidence="4" id="KW-1185">Reference proteome</keyword>
<feature type="compositionally biased region" description="Low complexity" evidence="1">
    <location>
        <begin position="49"/>
        <end position="68"/>
    </location>
</feature>
<evidence type="ECO:0000313" key="3">
    <source>
        <dbReference type="EMBL" id="SEJ03338.1"/>
    </source>
</evidence>
<feature type="chain" id="PRO_5011651184" description="Secreted protein" evidence="2">
    <location>
        <begin position="23"/>
        <end position="104"/>
    </location>
</feature>
<keyword evidence="2" id="KW-0732">Signal</keyword>